<dbReference type="OrthoDB" id="6627079at2759"/>
<dbReference type="AlphaFoldDB" id="A0A8S1AAD7"/>
<reference evidence="1 2" key="1">
    <citation type="submission" date="2020-04" db="EMBL/GenBank/DDBJ databases">
        <authorList>
            <person name="Wallbank WR R."/>
            <person name="Pardo Diaz C."/>
            <person name="Kozak K."/>
            <person name="Martin S."/>
            <person name="Jiggins C."/>
            <person name="Moest M."/>
            <person name="Warren A I."/>
            <person name="Byers J.R.P. K."/>
            <person name="Montejo-Kovacevich G."/>
            <person name="Yen C E."/>
        </authorList>
    </citation>
    <scope>NUCLEOTIDE SEQUENCE [LARGE SCALE GENOMIC DNA]</scope>
</reference>
<evidence type="ECO:0000313" key="1">
    <source>
        <dbReference type="EMBL" id="CAB3241643.1"/>
    </source>
</evidence>
<comment type="caution">
    <text evidence="1">The sequence shown here is derived from an EMBL/GenBank/DDBJ whole genome shotgun (WGS) entry which is preliminary data.</text>
</comment>
<accession>A0A8S1AAD7</accession>
<protein>
    <submittedName>
        <fullName evidence="1">Uncharacterized protein</fullName>
    </submittedName>
</protein>
<dbReference type="Proteomes" id="UP000494106">
    <property type="component" value="Unassembled WGS sequence"/>
</dbReference>
<dbReference type="EMBL" id="CADEBC010000511">
    <property type="protein sequence ID" value="CAB3241643.1"/>
    <property type="molecule type" value="Genomic_DNA"/>
</dbReference>
<proteinExistence type="predicted"/>
<evidence type="ECO:0000313" key="2">
    <source>
        <dbReference type="Proteomes" id="UP000494106"/>
    </source>
</evidence>
<gene>
    <name evidence="1" type="ORF">APLA_LOCUS8775</name>
</gene>
<keyword evidence="2" id="KW-1185">Reference proteome</keyword>
<organism evidence="1 2">
    <name type="scientific">Arctia plantaginis</name>
    <name type="common">Wood tiger moth</name>
    <name type="synonym">Phalaena plantaginis</name>
    <dbReference type="NCBI Taxonomy" id="874455"/>
    <lineage>
        <taxon>Eukaryota</taxon>
        <taxon>Metazoa</taxon>
        <taxon>Ecdysozoa</taxon>
        <taxon>Arthropoda</taxon>
        <taxon>Hexapoda</taxon>
        <taxon>Insecta</taxon>
        <taxon>Pterygota</taxon>
        <taxon>Neoptera</taxon>
        <taxon>Endopterygota</taxon>
        <taxon>Lepidoptera</taxon>
        <taxon>Glossata</taxon>
        <taxon>Ditrysia</taxon>
        <taxon>Noctuoidea</taxon>
        <taxon>Erebidae</taxon>
        <taxon>Arctiinae</taxon>
        <taxon>Arctia</taxon>
    </lineage>
</organism>
<name>A0A8S1AAD7_ARCPL</name>
<sequence>MDDEEKNISPAISKQDTDFRESIPAKIRLAVTLRYLVTGDSYRSLHYTFKISSIEWSYDDCQNNISRRSSRLTPDDESESCCQANVPTIDTKNLVQDITRELKKTFRDEISSLQASLKFLGDQITALKSTKQQDKGINDFENEKEIAGLPEVAPIDIPKVAVAHNLDMNKLDAQSYQKLLDSQDKPGPILVEMKIRDIKQLWVNADKKCASP</sequence>